<organism evidence="2 3">
    <name type="scientific">Paraglomus occultum</name>
    <dbReference type="NCBI Taxonomy" id="144539"/>
    <lineage>
        <taxon>Eukaryota</taxon>
        <taxon>Fungi</taxon>
        <taxon>Fungi incertae sedis</taxon>
        <taxon>Mucoromycota</taxon>
        <taxon>Glomeromycotina</taxon>
        <taxon>Glomeromycetes</taxon>
        <taxon>Paraglomerales</taxon>
        <taxon>Paraglomeraceae</taxon>
        <taxon>Paraglomus</taxon>
    </lineage>
</organism>
<accession>A0A9N8VNW6</accession>
<sequence>MDEETKKAIAEAKQNSTPENRAKAEEKICQNGANNKLSNLITNIRNKLKKSNLTKSEKEAVINEIIKFILADNKYQKEAYKIKRHEVDALLAELRGEKEKQEGISVTRLKYLELHESQK</sequence>
<protein>
    <submittedName>
        <fullName evidence="2">1437_t:CDS:1</fullName>
    </submittedName>
</protein>
<dbReference type="AlphaFoldDB" id="A0A9N8VNW6"/>
<comment type="caution">
    <text evidence="2">The sequence shown here is derived from an EMBL/GenBank/DDBJ whole genome shotgun (WGS) entry which is preliminary data.</text>
</comment>
<gene>
    <name evidence="2" type="ORF">POCULU_LOCUS323</name>
</gene>
<keyword evidence="3" id="KW-1185">Reference proteome</keyword>
<evidence type="ECO:0000313" key="3">
    <source>
        <dbReference type="Proteomes" id="UP000789572"/>
    </source>
</evidence>
<evidence type="ECO:0000313" key="2">
    <source>
        <dbReference type="EMBL" id="CAG8456396.1"/>
    </source>
</evidence>
<evidence type="ECO:0000256" key="1">
    <source>
        <dbReference type="SAM" id="MobiDB-lite"/>
    </source>
</evidence>
<proteinExistence type="predicted"/>
<feature type="region of interest" description="Disordered" evidence="1">
    <location>
        <begin position="1"/>
        <end position="24"/>
    </location>
</feature>
<reference evidence="2" key="1">
    <citation type="submission" date="2021-06" db="EMBL/GenBank/DDBJ databases">
        <authorList>
            <person name="Kallberg Y."/>
            <person name="Tangrot J."/>
            <person name="Rosling A."/>
        </authorList>
    </citation>
    <scope>NUCLEOTIDE SEQUENCE</scope>
    <source>
        <strain evidence="2">IA702</strain>
    </source>
</reference>
<feature type="compositionally biased region" description="Basic and acidic residues" evidence="1">
    <location>
        <begin position="1"/>
        <end position="10"/>
    </location>
</feature>
<dbReference type="Proteomes" id="UP000789572">
    <property type="component" value="Unassembled WGS sequence"/>
</dbReference>
<dbReference type="EMBL" id="CAJVPJ010000016">
    <property type="protein sequence ID" value="CAG8456396.1"/>
    <property type="molecule type" value="Genomic_DNA"/>
</dbReference>
<name>A0A9N8VNW6_9GLOM</name>
<dbReference type="OrthoDB" id="2443419at2759"/>